<dbReference type="Pfam" id="PF13409">
    <property type="entry name" value="GST_N_2"/>
    <property type="match status" value="1"/>
</dbReference>
<keyword evidence="1" id="KW-0472">Membrane</keyword>
<gene>
    <name evidence="3" type="ORF">Vbra_4195</name>
</gene>
<evidence type="ECO:0000259" key="2">
    <source>
        <dbReference type="Pfam" id="PF13409"/>
    </source>
</evidence>
<dbReference type="GO" id="GO:0004800">
    <property type="term" value="F:thyroxine 5'-deiodinase activity"/>
    <property type="evidence" value="ECO:0007669"/>
    <property type="project" value="InterPro"/>
</dbReference>
<keyword evidence="1" id="KW-1133">Transmembrane helix</keyword>
<evidence type="ECO:0000256" key="1">
    <source>
        <dbReference type="SAM" id="Phobius"/>
    </source>
</evidence>
<name>A0A0G4F8U6_VITBC</name>
<proteinExistence type="predicted"/>
<feature type="transmembrane region" description="Helical" evidence="1">
    <location>
        <begin position="20"/>
        <end position="43"/>
    </location>
</feature>
<organism evidence="3 4">
    <name type="scientific">Vitrella brassicaformis (strain CCMP3155)</name>
    <dbReference type="NCBI Taxonomy" id="1169540"/>
    <lineage>
        <taxon>Eukaryota</taxon>
        <taxon>Sar</taxon>
        <taxon>Alveolata</taxon>
        <taxon>Colpodellida</taxon>
        <taxon>Vitrellaceae</taxon>
        <taxon>Vitrella</taxon>
    </lineage>
</organism>
<dbReference type="InterPro" id="IPR036249">
    <property type="entry name" value="Thioredoxin-like_sf"/>
</dbReference>
<dbReference type="InterPro" id="IPR004045">
    <property type="entry name" value="Glutathione_S-Trfase_N"/>
</dbReference>
<dbReference type="GO" id="GO:0042403">
    <property type="term" value="P:thyroid hormone metabolic process"/>
    <property type="evidence" value="ECO:0007669"/>
    <property type="project" value="TreeGrafter"/>
</dbReference>
<evidence type="ECO:0000313" key="3">
    <source>
        <dbReference type="EMBL" id="CEM08771.1"/>
    </source>
</evidence>
<dbReference type="Pfam" id="PF00837">
    <property type="entry name" value="T4_deiodinase"/>
    <property type="match status" value="1"/>
</dbReference>
<protein>
    <recommendedName>
        <fullName evidence="2">GST N-terminal domain-containing protein</fullName>
    </recommendedName>
</protein>
<dbReference type="InterPro" id="IPR000643">
    <property type="entry name" value="Iodothyronine_deiodinase"/>
</dbReference>
<dbReference type="VEuPathDB" id="CryptoDB:Vbra_4195"/>
<dbReference type="PANTHER" id="PTHR11781">
    <property type="entry name" value="IODOTHYRONINE DEIODINASE"/>
    <property type="match status" value="1"/>
</dbReference>
<dbReference type="PANTHER" id="PTHR11781:SF22">
    <property type="entry name" value="TYPE I IODOTHYRONINE DEIODINASE"/>
    <property type="match status" value="1"/>
</dbReference>
<dbReference type="Proteomes" id="UP000041254">
    <property type="component" value="Unassembled WGS sequence"/>
</dbReference>
<evidence type="ECO:0000313" key="4">
    <source>
        <dbReference type="Proteomes" id="UP000041254"/>
    </source>
</evidence>
<dbReference type="EMBL" id="CDMY01000386">
    <property type="protein sequence ID" value="CEM08771.1"/>
    <property type="molecule type" value="Genomic_DNA"/>
</dbReference>
<feature type="domain" description="GST N-terminal" evidence="2">
    <location>
        <begin position="327"/>
        <end position="391"/>
    </location>
</feature>
<dbReference type="InParanoid" id="A0A0G4F8U6"/>
<keyword evidence="1" id="KW-0812">Transmembrane</keyword>
<sequence>MRASSVSEQLWEVAYLPLDVIRFAFMVGFLTQGYILKCVMGFIKGLLGWKEAPASTKPDAPTSRALGVKVTGLPGPMTNRQGVGELGAEKPNPLRHDLSETMWHTLTNPAFYHRIWIYVRLHRRGRWTLREGRKAPNCVVYTTEGEKRHIYDFLDATKFLFAAVMDDLMVAQQLFKDDAKFVTIYMREAHPTDEWAVYGNLRVKKTTSLAERTKLAVDFFAGKGVTGELLIDGSDDEACVAYAAWLDRLMVLKPDGTLAFIGGPGPFDYSFDAVLQWMGKQTGRDYISEVKASRKDAPPAPLVENMKHVNATDLSKEGYCLFYMPQCPFCVHVLDQLSALGLQGMLPLVDVKADPSQKDQLKQRGGLTQVPALGLPDGGVLYESMDINAFLRNNVITA</sequence>
<dbReference type="OrthoDB" id="428577at2759"/>
<reference evidence="3 4" key="1">
    <citation type="submission" date="2014-11" db="EMBL/GenBank/DDBJ databases">
        <authorList>
            <person name="Zhu J."/>
            <person name="Qi W."/>
            <person name="Song R."/>
        </authorList>
    </citation>
    <scope>NUCLEOTIDE SEQUENCE [LARGE SCALE GENOMIC DNA]</scope>
</reference>
<keyword evidence="4" id="KW-1185">Reference proteome</keyword>
<dbReference type="PROSITE" id="PS51354">
    <property type="entry name" value="GLUTAREDOXIN_2"/>
    <property type="match status" value="1"/>
</dbReference>
<dbReference type="AlphaFoldDB" id="A0A0G4F8U6"/>
<dbReference type="CDD" id="cd00570">
    <property type="entry name" value="GST_N_family"/>
    <property type="match status" value="1"/>
</dbReference>
<dbReference type="SUPFAM" id="SSF52833">
    <property type="entry name" value="Thioredoxin-like"/>
    <property type="match status" value="1"/>
</dbReference>
<dbReference type="Gene3D" id="3.40.30.10">
    <property type="entry name" value="Glutaredoxin"/>
    <property type="match status" value="2"/>
</dbReference>
<accession>A0A0G4F8U6</accession>